<dbReference type="PANTHER" id="PTHR42855:SF2">
    <property type="entry name" value="DRUG RESISTANCE ABC TRANSPORTER,ATP-BINDING PROTEIN"/>
    <property type="match status" value="1"/>
</dbReference>
<dbReference type="InterPro" id="IPR032781">
    <property type="entry name" value="ABC_tran_Xtn"/>
</dbReference>
<dbReference type="InterPro" id="IPR003593">
    <property type="entry name" value="AAA+_ATPase"/>
</dbReference>
<feature type="coiled-coil region" evidence="3">
    <location>
        <begin position="80"/>
        <end position="160"/>
    </location>
</feature>
<proteinExistence type="predicted"/>
<dbReference type="PROSITE" id="PS50893">
    <property type="entry name" value="ABC_TRANSPORTER_2"/>
    <property type="match status" value="1"/>
</dbReference>
<evidence type="ECO:0000256" key="2">
    <source>
        <dbReference type="ARBA" id="ARBA00022840"/>
    </source>
</evidence>
<feature type="domain" description="ABC transporter" evidence="4">
    <location>
        <begin position="169"/>
        <end position="389"/>
    </location>
</feature>
<keyword evidence="1" id="KW-0547">Nucleotide-binding</keyword>
<dbReference type="RefSeq" id="WP_379864487.1">
    <property type="nucleotide sequence ID" value="NZ_JBHTBW010000021.1"/>
</dbReference>
<dbReference type="Pfam" id="PF12848">
    <property type="entry name" value="ABC_tran_Xtn"/>
    <property type="match status" value="1"/>
</dbReference>
<dbReference type="InterPro" id="IPR051309">
    <property type="entry name" value="ABCF_ATPase"/>
</dbReference>
<dbReference type="CDD" id="cd03221">
    <property type="entry name" value="ABCF_EF-3"/>
    <property type="match status" value="1"/>
</dbReference>
<organism evidence="5 6">
    <name type="scientific">Laceyella putida</name>
    <dbReference type="NCBI Taxonomy" id="110101"/>
    <lineage>
        <taxon>Bacteria</taxon>
        <taxon>Bacillati</taxon>
        <taxon>Bacillota</taxon>
        <taxon>Bacilli</taxon>
        <taxon>Bacillales</taxon>
        <taxon>Thermoactinomycetaceae</taxon>
        <taxon>Laceyella</taxon>
    </lineage>
</organism>
<evidence type="ECO:0000256" key="1">
    <source>
        <dbReference type="ARBA" id="ARBA00022741"/>
    </source>
</evidence>
<evidence type="ECO:0000259" key="4">
    <source>
        <dbReference type="PROSITE" id="PS50893"/>
    </source>
</evidence>
<dbReference type="Proteomes" id="UP001596500">
    <property type="component" value="Unassembled WGS sequence"/>
</dbReference>
<dbReference type="SMART" id="SM00382">
    <property type="entry name" value="AAA"/>
    <property type="match status" value="1"/>
</dbReference>
<keyword evidence="3" id="KW-0175">Coiled coil</keyword>
<dbReference type="EMBL" id="JBHTBW010000021">
    <property type="protein sequence ID" value="MFC7441193.1"/>
    <property type="molecule type" value="Genomic_DNA"/>
</dbReference>
<comment type="caution">
    <text evidence="5">The sequence shown here is derived from an EMBL/GenBank/DDBJ whole genome shotgun (WGS) entry which is preliminary data.</text>
</comment>
<dbReference type="InterPro" id="IPR017871">
    <property type="entry name" value="ABC_transporter-like_CS"/>
</dbReference>
<protein>
    <submittedName>
        <fullName evidence="5">Ribosomal protection-like ABC-F family protein</fullName>
    </submittedName>
</protein>
<dbReference type="Gene3D" id="3.40.50.300">
    <property type="entry name" value="P-loop containing nucleotide triphosphate hydrolases"/>
    <property type="match status" value="2"/>
</dbReference>
<dbReference type="Pfam" id="PF00005">
    <property type="entry name" value="ABC_tran"/>
    <property type="match status" value="1"/>
</dbReference>
<sequence>MREQIRQAFSQQASILLADEPTSHLDLAAVKWLEKELSATDRALLLISHDRALLDTVCDKILEIEQGVCTLYPGNYSFYRAEKEARQRFAQAEYERYAAEKKRLESAMREVKERARGMMKAPKGMGTEARMEKPYRATKQANVAKRAKAIESRLARLEEKEKPLELPQVQFDARYYRPIASKWAVQLEQVGKPGVFAPVCCAIPTGKKVGVIGPNGAGKSTLLQLLVTGAPGVSWAPAAEIGFFEQQLAVLDEEKSILDNVKASSHYDETLIRTVLARLLFRREEVHKPVGVLSGGERVKAALAKVFLSEANVLVLDEPTNFLDVFAREELERVLKSYPGTLLFASHDRHLLKQVAEHLVIIEKGQVTYFPGTYGAYEQRKKQPAILDKNHRAEALLRIENELTEVLGRLSVPRPGEDVAALERRFQALVRERNALRKG</sequence>
<accession>A0ABW2RJL6</accession>
<gene>
    <name evidence="5" type="primary">abc-f</name>
    <name evidence="5" type="ORF">ACFQNG_08490</name>
</gene>
<name>A0ABW2RJL6_9BACL</name>
<keyword evidence="2" id="KW-0067">ATP-binding</keyword>
<dbReference type="PROSITE" id="PS00211">
    <property type="entry name" value="ABC_TRANSPORTER_1"/>
    <property type="match status" value="1"/>
</dbReference>
<keyword evidence="6" id="KW-1185">Reference proteome</keyword>
<evidence type="ECO:0000256" key="3">
    <source>
        <dbReference type="SAM" id="Coils"/>
    </source>
</evidence>
<dbReference type="SUPFAM" id="SSF52540">
    <property type="entry name" value="P-loop containing nucleoside triphosphate hydrolases"/>
    <property type="match status" value="2"/>
</dbReference>
<dbReference type="InterPro" id="IPR027417">
    <property type="entry name" value="P-loop_NTPase"/>
</dbReference>
<dbReference type="PANTHER" id="PTHR42855">
    <property type="entry name" value="ABC TRANSPORTER ATP-BINDING SUBUNIT"/>
    <property type="match status" value="1"/>
</dbReference>
<dbReference type="InterPro" id="IPR003439">
    <property type="entry name" value="ABC_transporter-like_ATP-bd"/>
</dbReference>
<evidence type="ECO:0000313" key="6">
    <source>
        <dbReference type="Proteomes" id="UP001596500"/>
    </source>
</evidence>
<reference evidence="6" key="1">
    <citation type="journal article" date="2019" name="Int. J. Syst. Evol. Microbiol.">
        <title>The Global Catalogue of Microorganisms (GCM) 10K type strain sequencing project: providing services to taxonomists for standard genome sequencing and annotation.</title>
        <authorList>
            <consortium name="The Broad Institute Genomics Platform"/>
            <consortium name="The Broad Institute Genome Sequencing Center for Infectious Disease"/>
            <person name="Wu L."/>
            <person name="Ma J."/>
        </authorList>
    </citation>
    <scope>NUCLEOTIDE SEQUENCE [LARGE SCALE GENOMIC DNA]</scope>
    <source>
        <strain evidence="6">CGMCC 1.12942</strain>
    </source>
</reference>
<evidence type="ECO:0000313" key="5">
    <source>
        <dbReference type="EMBL" id="MFC7441193.1"/>
    </source>
</evidence>
<dbReference type="NCBIfam" id="NF000355">
    <property type="entry name" value="ribo_prot_ABC_F"/>
    <property type="match status" value="1"/>
</dbReference>